<accession>A0A193C7P3</accession>
<dbReference type="RefSeq" id="WP_044854719.1">
    <property type="nucleotide sequence ID" value="NZ_CP016174.1"/>
</dbReference>
<name>A0A193C7P3_AMYOR</name>
<evidence type="ECO:0000259" key="3">
    <source>
        <dbReference type="Pfam" id="PF13628"/>
    </source>
</evidence>
<dbReference type="KEGG" id="aori:SD37_35340"/>
<evidence type="ECO:0000313" key="5">
    <source>
        <dbReference type="Proteomes" id="UP000093695"/>
    </source>
</evidence>
<dbReference type="Gene3D" id="1.20.1260.10">
    <property type="match status" value="1"/>
</dbReference>
<feature type="transmembrane region" description="Helical" evidence="1">
    <location>
        <begin position="188"/>
        <end position="210"/>
    </location>
</feature>
<dbReference type="PANTHER" id="PTHR38593">
    <property type="entry name" value="BLR2558 PROTEIN"/>
    <property type="match status" value="1"/>
</dbReference>
<keyword evidence="2" id="KW-0732">Signal</keyword>
<keyword evidence="1" id="KW-0812">Transmembrane</keyword>
<keyword evidence="1" id="KW-0472">Membrane</keyword>
<evidence type="ECO:0000256" key="1">
    <source>
        <dbReference type="SAM" id="Phobius"/>
    </source>
</evidence>
<feature type="signal peptide" evidence="2">
    <location>
        <begin position="1"/>
        <end position="23"/>
    </location>
</feature>
<evidence type="ECO:0000313" key="4">
    <source>
        <dbReference type="EMBL" id="ANN20345.1"/>
    </source>
</evidence>
<keyword evidence="5" id="KW-1185">Reference proteome</keyword>
<gene>
    <name evidence="4" type="ORF">SD37_35340</name>
</gene>
<dbReference type="EMBL" id="CP016174">
    <property type="protein sequence ID" value="ANN20345.1"/>
    <property type="molecule type" value="Genomic_DNA"/>
</dbReference>
<proteinExistence type="predicted"/>
<feature type="chain" id="PRO_5008256516" description="DUF4142 domain-containing protein" evidence="2">
    <location>
        <begin position="24"/>
        <end position="216"/>
    </location>
</feature>
<sequence>MIYRLLGVVIACLAIWAGTPAHAHAEIDAHDRELLVRVRQAGLWEGPVSRQAEQRGTGQRVREVGRKLADDHDRLDVQVRELASKIRVELPSEPTEEQRSWVEEVTGAAGADFDRVYVNRARAAHGSIFGLASQVRAATRDDAMRSFAQTAVDTVMRHMTLLESTGIAETTSLMVVPTGGNELDGGDIAIGVLMAGLAGGATFGLVRVLGSPGRRA</sequence>
<dbReference type="Pfam" id="PF13628">
    <property type="entry name" value="DUF4142"/>
    <property type="match status" value="1"/>
</dbReference>
<dbReference type="eggNOG" id="COG3652">
    <property type="taxonomic scope" value="Bacteria"/>
</dbReference>
<dbReference type="STRING" id="31958.SD37_35340"/>
<reference evidence="4 5" key="1">
    <citation type="journal article" date="2015" name="Genome Announc.">
        <title>Draft Genome Sequence of Norvancomycin-Producing Strain Amycolatopsis orientalis CPCC200066.</title>
        <authorList>
            <person name="Lei X."/>
            <person name="Yuan F."/>
            <person name="Shi Y."/>
            <person name="Li X."/>
            <person name="Wang L."/>
            <person name="Hong B."/>
        </authorList>
    </citation>
    <scope>NUCLEOTIDE SEQUENCE [LARGE SCALE GENOMIC DNA]</scope>
    <source>
        <strain evidence="4 5">B-37</strain>
    </source>
</reference>
<evidence type="ECO:0000256" key="2">
    <source>
        <dbReference type="SAM" id="SignalP"/>
    </source>
</evidence>
<dbReference type="InterPro" id="IPR025419">
    <property type="entry name" value="DUF4142"/>
</dbReference>
<organism evidence="4 5">
    <name type="scientific">Amycolatopsis orientalis</name>
    <name type="common">Nocardia orientalis</name>
    <dbReference type="NCBI Taxonomy" id="31958"/>
    <lineage>
        <taxon>Bacteria</taxon>
        <taxon>Bacillati</taxon>
        <taxon>Actinomycetota</taxon>
        <taxon>Actinomycetes</taxon>
        <taxon>Pseudonocardiales</taxon>
        <taxon>Pseudonocardiaceae</taxon>
        <taxon>Amycolatopsis</taxon>
    </lineage>
</organism>
<dbReference type="AlphaFoldDB" id="A0A193C7P3"/>
<feature type="domain" description="DUF4142" evidence="3">
    <location>
        <begin position="30"/>
        <end position="160"/>
    </location>
</feature>
<dbReference type="Proteomes" id="UP000093695">
    <property type="component" value="Chromosome"/>
</dbReference>
<protein>
    <recommendedName>
        <fullName evidence="3">DUF4142 domain-containing protein</fullName>
    </recommendedName>
</protein>
<keyword evidence="1" id="KW-1133">Transmembrane helix</keyword>
<dbReference type="InterPro" id="IPR012347">
    <property type="entry name" value="Ferritin-like"/>
</dbReference>
<dbReference type="PANTHER" id="PTHR38593:SF1">
    <property type="entry name" value="BLR2558 PROTEIN"/>
    <property type="match status" value="1"/>
</dbReference>